<feature type="active site" description="Charge relay system" evidence="5">
    <location>
        <position position="461"/>
    </location>
</feature>
<dbReference type="InterPro" id="IPR022398">
    <property type="entry name" value="Peptidase_S8_His-AS"/>
</dbReference>
<evidence type="ECO:0000256" key="3">
    <source>
        <dbReference type="ARBA" id="ARBA00022801"/>
    </source>
</evidence>
<evidence type="ECO:0000256" key="2">
    <source>
        <dbReference type="ARBA" id="ARBA00022670"/>
    </source>
</evidence>
<keyword evidence="4 5" id="KW-0720">Serine protease</keyword>
<evidence type="ECO:0000313" key="8">
    <source>
        <dbReference type="EMBL" id="MDR6376205.1"/>
    </source>
</evidence>
<gene>
    <name evidence="8" type="ORF">J2776_002905</name>
</gene>
<dbReference type="InterPro" id="IPR023827">
    <property type="entry name" value="Peptidase_S8_Asp-AS"/>
</dbReference>
<dbReference type="PANTHER" id="PTHR43806">
    <property type="entry name" value="PEPTIDASE S8"/>
    <property type="match status" value="1"/>
</dbReference>
<organism evidence="8 9">
    <name type="scientific">Paraburkholderia caledonica</name>
    <dbReference type="NCBI Taxonomy" id="134536"/>
    <lineage>
        <taxon>Bacteria</taxon>
        <taxon>Pseudomonadati</taxon>
        <taxon>Pseudomonadota</taxon>
        <taxon>Betaproteobacteria</taxon>
        <taxon>Burkholderiales</taxon>
        <taxon>Burkholderiaceae</taxon>
        <taxon>Paraburkholderia</taxon>
    </lineage>
</organism>
<dbReference type="Gene3D" id="3.40.50.200">
    <property type="entry name" value="Peptidase S8/S53 domain"/>
    <property type="match status" value="1"/>
</dbReference>
<dbReference type="RefSeq" id="WP_310066620.1">
    <property type="nucleotide sequence ID" value="NZ_JAVDQN010000002.1"/>
</dbReference>
<evidence type="ECO:0000256" key="1">
    <source>
        <dbReference type="ARBA" id="ARBA00011073"/>
    </source>
</evidence>
<evidence type="ECO:0000259" key="7">
    <source>
        <dbReference type="Pfam" id="PF00082"/>
    </source>
</evidence>
<proteinExistence type="inferred from homology"/>
<dbReference type="InterPro" id="IPR050131">
    <property type="entry name" value="Peptidase_S8_subtilisin-like"/>
</dbReference>
<feature type="active site" description="Charge relay system" evidence="5">
    <location>
        <position position="251"/>
    </location>
</feature>
<dbReference type="PRINTS" id="PR00723">
    <property type="entry name" value="SUBTILISIN"/>
</dbReference>
<dbReference type="SUPFAM" id="SSF52743">
    <property type="entry name" value="Subtilisin-like"/>
    <property type="match status" value="1"/>
</dbReference>
<dbReference type="Proteomes" id="UP001185254">
    <property type="component" value="Unassembled WGS sequence"/>
</dbReference>
<dbReference type="PROSITE" id="PS51892">
    <property type="entry name" value="SUBTILASE"/>
    <property type="match status" value="1"/>
</dbReference>
<evidence type="ECO:0000313" key="9">
    <source>
        <dbReference type="Proteomes" id="UP001185254"/>
    </source>
</evidence>
<name>A0ABU1KZ02_9BURK</name>
<dbReference type="Pfam" id="PF00082">
    <property type="entry name" value="Peptidase_S8"/>
    <property type="match status" value="1"/>
</dbReference>
<accession>A0ABU1KZ02</accession>
<dbReference type="EMBL" id="JAVDQN010000002">
    <property type="protein sequence ID" value="MDR6376205.1"/>
    <property type="molecule type" value="Genomic_DNA"/>
</dbReference>
<dbReference type="InterPro" id="IPR015500">
    <property type="entry name" value="Peptidase_S8_subtilisin-rel"/>
</dbReference>
<keyword evidence="3 5" id="KW-0378">Hydrolase</keyword>
<dbReference type="GO" id="GO:0004252">
    <property type="term" value="F:serine-type endopeptidase activity"/>
    <property type="evidence" value="ECO:0007669"/>
    <property type="project" value="UniProtKB-EC"/>
</dbReference>
<protein>
    <submittedName>
        <fullName evidence="8">Subtilisin</fullName>
        <ecNumber evidence="8">3.4.21.62</ecNumber>
    </submittedName>
</protein>
<dbReference type="PROSITE" id="PS00136">
    <property type="entry name" value="SUBTILASE_ASP"/>
    <property type="match status" value="1"/>
</dbReference>
<feature type="domain" description="Peptidase S8/S53" evidence="7">
    <location>
        <begin position="242"/>
        <end position="497"/>
    </location>
</feature>
<dbReference type="PROSITE" id="PS00137">
    <property type="entry name" value="SUBTILASE_HIS"/>
    <property type="match status" value="1"/>
</dbReference>
<keyword evidence="2 5" id="KW-0645">Protease</keyword>
<dbReference type="InterPro" id="IPR023828">
    <property type="entry name" value="Peptidase_S8_Ser-AS"/>
</dbReference>
<dbReference type="EC" id="3.4.21.62" evidence="8"/>
<comment type="similarity">
    <text evidence="1 5 6">Belongs to the peptidase S8 family.</text>
</comment>
<comment type="caution">
    <text evidence="8">The sequence shown here is derived from an EMBL/GenBank/DDBJ whole genome shotgun (WGS) entry which is preliminary data.</text>
</comment>
<evidence type="ECO:0000256" key="6">
    <source>
        <dbReference type="RuleBase" id="RU003355"/>
    </source>
</evidence>
<dbReference type="InterPro" id="IPR036852">
    <property type="entry name" value="Peptidase_S8/S53_dom_sf"/>
</dbReference>
<reference evidence="8 9" key="1">
    <citation type="submission" date="2023-07" db="EMBL/GenBank/DDBJ databases">
        <title>Sorghum-associated microbial communities from plants grown in Nebraska, USA.</title>
        <authorList>
            <person name="Schachtman D."/>
        </authorList>
    </citation>
    <scope>NUCLEOTIDE SEQUENCE [LARGE SCALE GENOMIC DNA]</scope>
    <source>
        <strain evidence="8 9">DS1039</strain>
    </source>
</reference>
<dbReference type="PROSITE" id="PS00138">
    <property type="entry name" value="SUBTILASE_SER"/>
    <property type="match status" value="1"/>
</dbReference>
<evidence type="ECO:0000256" key="4">
    <source>
        <dbReference type="ARBA" id="ARBA00022825"/>
    </source>
</evidence>
<sequence length="521" mass="54506">MKKEYVVISEGFAELLNGAQPQAVAVGRGVDAATFATSSVGGARVVAKKAAMKRSFAPASAKPRPVSTRVVQLTDQELAREKRANRLTGRIFPVVHYFPQVVSLPGSDPYGKAVTFTPAKAALQPAAGSAIRAGAASSVNIEVVDAETGSPLKGIEIIGFATKARKNPFRVFTDAAGKAKLAFDSVKLTELWASPPHTYWSAGKSNVTAHQTVRFELATWQQTGNRALDILRNRAAAQVGQGEGVRVAVIDTGIGKHKDLNIAKNISIINGAVVADDRVDVQPHGTHVAGIIAGAPTKKSGALGIAPKAEIYGYRIFSGRNSGGSNSDLALAILQATNDKCDVINLSLSSGERDPLVKAALKFADDRGVLVIAAAGNHTATEVAFPASEKTVVSVGAMGCRTTYPKDSLHALRAVKPWGTTKTHFIARFSNSGANLICSSVGVAVVSTVPGGKFQAMDGTSMACPAVSAIAACLLSMEEHSEVLRMPPNKARSVAMRRLLYTACSSLGFDPSRQGKKGLPS</sequence>
<dbReference type="PANTHER" id="PTHR43806:SF11">
    <property type="entry name" value="CEREVISIN-RELATED"/>
    <property type="match status" value="1"/>
</dbReference>
<keyword evidence="9" id="KW-1185">Reference proteome</keyword>
<dbReference type="InterPro" id="IPR000209">
    <property type="entry name" value="Peptidase_S8/S53_dom"/>
</dbReference>
<feature type="active site" description="Charge relay system" evidence="5">
    <location>
        <position position="284"/>
    </location>
</feature>
<evidence type="ECO:0000256" key="5">
    <source>
        <dbReference type="PROSITE-ProRule" id="PRU01240"/>
    </source>
</evidence>